<proteinExistence type="predicted"/>
<dbReference type="PANTHER" id="PTHR19370:SF207">
    <property type="entry name" value="CYTOCHROME B5 REDUCTASE"/>
    <property type="match status" value="1"/>
</dbReference>
<name>A0A5E8CL40_9ZZZZ</name>
<dbReference type="SUPFAM" id="SSF52343">
    <property type="entry name" value="Ferredoxin reductase-like, C-terminal NADP-linked domain"/>
    <property type="match status" value="1"/>
</dbReference>
<dbReference type="AlphaFoldDB" id="A0A5E8CL40"/>
<dbReference type="EMBL" id="CABVLZ010000005">
    <property type="protein sequence ID" value="VVU95529.1"/>
    <property type="molecule type" value="Genomic_DNA"/>
</dbReference>
<protein>
    <recommendedName>
        <fullName evidence="6">FAD-binding FR-type domain-containing protein</fullName>
    </recommendedName>
</protein>
<dbReference type="PANTHER" id="PTHR19370">
    <property type="entry name" value="NADH-CYTOCHROME B5 REDUCTASE"/>
    <property type="match status" value="1"/>
</dbReference>
<accession>A0A5E8CL40</accession>
<comment type="cofactor">
    <cofactor evidence="1">
        <name>FAD</name>
        <dbReference type="ChEBI" id="CHEBI:57692"/>
    </cofactor>
</comment>
<gene>
    <name evidence="5" type="ORF">CPAV1605_1280</name>
</gene>
<evidence type="ECO:0000313" key="5">
    <source>
        <dbReference type="EMBL" id="VVU95529.1"/>
    </source>
</evidence>
<keyword evidence="3" id="KW-0274">FAD</keyword>
<dbReference type="InterPro" id="IPR001834">
    <property type="entry name" value="CBR-like"/>
</dbReference>
<evidence type="ECO:0000256" key="4">
    <source>
        <dbReference type="ARBA" id="ARBA00023002"/>
    </source>
</evidence>
<evidence type="ECO:0008006" key="6">
    <source>
        <dbReference type="Google" id="ProtNLM"/>
    </source>
</evidence>
<evidence type="ECO:0000256" key="3">
    <source>
        <dbReference type="ARBA" id="ARBA00022827"/>
    </source>
</evidence>
<dbReference type="Gene3D" id="3.40.50.80">
    <property type="entry name" value="Nucleotide-binding domain of ferredoxin-NADP reductase (FNR) module"/>
    <property type="match status" value="1"/>
</dbReference>
<keyword evidence="2" id="KW-0285">Flavoprotein</keyword>
<keyword evidence="4" id="KW-0560">Oxidoreductase</keyword>
<evidence type="ECO:0000256" key="2">
    <source>
        <dbReference type="ARBA" id="ARBA00022630"/>
    </source>
</evidence>
<organism evidence="5">
    <name type="scientific">seawater metagenome</name>
    <dbReference type="NCBI Taxonomy" id="1561972"/>
    <lineage>
        <taxon>unclassified sequences</taxon>
        <taxon>metagenomes</taxon>
        <taxon>ecological metagenomes</taxon>
    </lineage>
</organism>
<dbReference type="GO" id="GO:0016491">
    <property type="term" value="F:oxidoreductase activity"/>
    <property type="evidence" value="ECO:0007669"/>
    <property type="project" value="UniProtKB-KW"/>
</dbReference>
<evidence type="ECO:0000256" key="1">
    <source>
        <dbReference type="ARBA" id="ARBA00001974"/>
    </source>
</evidence>
<sequence length="239" mass="27958">MDSKVPLIKAKVISNSFIAPGSFILEVEIKKSYNIFISNDFFCYYCNISPILRNIPYRPYCPFEIIKNDDNIFLKFVIKIRGKLGMSYFLSKLIKNDELFLSEPLEDFRISYKNDSLKLLMIGYSTGIAPFLQIINNIKKNKYRIIIDEITLIIGNKNMQNAILLSYLNELISELKYKINFKLINRFDLKDKYSLNQDFLEGVPVYLKHKVEVICTGSPDFLKMIIKTLQKYENLILNL</sequence>
<reference evidence="5" key="1">
    <citation type="submission" date="2019-09" db="EMBL/GenBank/DDBJ databases">
        <authorList>
            <person name="Needham M D."/>
        </authorList>
    </citation>
    <scope>NUCLEOTIDE SEQUENCE</scope>
</reference>
<dbReference type="InterPro" id="IPR039261">
    <property type="entry name" value="FNR_nucleotide-bd"/>
</dbReference>